<evidence type="ECO:0000313" key="1">
    <source>
        <dbReference type="EMBL" id="KAF4304276.1"/>
    </source>
</evidence>
<proteinExistence type="predicted"/>
<dbReference type="Gene3D" id="2.60.40.2970">
    <property type="match status" value="1"/>
</dbReference>
<sequence length="200" mass="21098">MSLFHNRPILTAALAVFALTTFIYYTTCAPAPPYASTMTTSSEPSLSHLQVSLSRTSNSSPPALSLVVTNTHPSTPLTLLTWNTPLDPLALQLGLVEVTPAGSDAPLPLATIKVSRKLPPGADALVTLGPGESRAQEVVLKEPIVPWKQVEGGKARVVCKGAWKAVWVGSEVSAGALERMEADEGSLSGEWETEGVEVEV</sequence>
<dbReference type="AlphaFoldDB" id="A0A8H4INE5"/>
<reference evidence="1" key="1">
    <citation type="submission" date="2020-04" db="EMBL/GenBank/DDBJ databases">
        <title>Genome Assembly and Annotation of Botryosphaeria dothidea sdau 11-99, a Latent Pathogen of Apple Fruit Ring Rot in China.</title>
        <authorList>
            <person name="Yu C."/>
            <person name="Diao Y."/>
            <person name="Lu Q."/>
            <person name="Zhao J."/>
            <person name="Cui S."/>
            <person name="Peng C."/>
            <person name="He B."/>
            <person name="Liu H."/>
        </authorList>
    </citation>
    <scope>NUCLEOTIDE SEQUENCE [LARGE SCALE GENOMIC DNA]</scope>
    <source>
        <strain evidence="1">Sdau11-99</strain>
    </source>
</reference>
<name>A0A8H4INE5_9PEZI</name>
<accession>A0A8H4INE5</accession>
<dbReference type="Proteomes" id="UP000572817">
    <property type="component" value="Unassembled WGS sequence"/>
</dbReference>
<gene>
    <name evidence="1" type="ORF">GTA08_BOTSDO08011</name>
</gene>
<evidence type="ECO:0000313" key="2">
    <source>
        <dbReference type="Proteomes" id="UP000572817"/>
    </source>
</evidence>
<dbReference type="OrthoDB" id="4664297at2759"/>
<protein>
    <submittedName>
        <fullName evidence="1">Uncharacterized protein</fullName>
    </submittedName>
</protein>
<comment type="caution">
    <text evidence="1">The sequence shown here is derived from an EMBL/GenBank/DDBJ whole genome shotgun (WGS) entry which is preliminary data.</text>
</comment>
<dbReference type="EMBL" id="WWBZ02000051">
    <property type="protein sequence ID" value="KAF4304276.1"/>
    <property type="molecule type" value="Genomic_DNA"/>
</dbReference>
<keyword evidence="2" id="KW-1185">Reference proteome</keyword>
<organism evidence="1 2">
    <name type="scientific">Botryosphaeria dothidea</name>
    <dbReference type="NCBI Taxonomy" id="55169"/>
    <lineage>
        <taxon>Eukaryota</taxon>
        <taxon>Fungi</taxon>
        <taxon>Dikarya</taxon>
        <taxon>Ascomycota</taxon>
        <taxon>Pezizomycotina</taxon>
        <taxon>Dothideomycetes</taxon>
        <taxon>Dothideomycetes incertae sedis</taxon>
        <taxon>Botryosphaeriales</taxon>
        <taxon>Botryosphaeriaceae</taxon>
        <taxon>Botryosphaeria</taxon>
    </lineage>
</organism>